<name>A0A0B7F993_THACB</name>
<gene>
    <name evidence="1" type="ORF">RSOLAG1IB_11132</name>
</gene>
<reference evidence="1 2" key="1">
    <citation type="submission" date="2014-11" db="EMBL/GenBank/DDBJ databases">
        <authorList>
            <person name="Wibberg Daniel"/>
        </authorList>
    </citation>
    <scope>NUCLEOTIDE SEQUENCE [LARGE SCALE GENOMIC DNA]</scope>
    <source>
        <strain evidence="1">Rhizoctonia solani AG1-IB 7/3/14</strain>
    </source>
</reference>
<dbReference type="Proteomes" id="UP000059188">
    <property type="component" value="Unassembled WGS sequence"/>
</dbReference>
<dbReference type="EMBL" id="LN679202">
    <property type="protein sequence ID" value="CEL52788.1"/>
    <property type="molecule type" value="Genomic_DNA"/>
</dbReference>
<proteinExistence type="predicted"/>
<dbReference type="AlphaFoldDB" id="A0A0B7F993"/>
<organism evidence="1 2">
    <name type="scientific">Thanatephorus cucumeris (strain AG1-IB / isolate 7/3/14)</name>
    <name type="common">Lettuce bottom rot fungus</name>
    <name type="synonym">Rhizoctonia solani</name>
    <dbReference type="NCBI Taxonomy" id="1108050"/>
    <lineage>
        <taxon>Eukaryota</taxon>
        <taxon>Fungi</taxon>
        <taxon>Dikarya</taxon>
        <taxon>Basidiomycota</taxon>
        <taxon>Agaricomycotina</taxon>
        <taxon>Agaricomycetes</taxon>
        <taxon>Cantharellales</taxon>
        <taxon>Ceratobasidiaceae</taxon>
        <taxon>Rhizoctonia</taxon>
        <taxon>Rhizoctonia solani AG-1</taxon>
    </lineage>
</organism>
<accession>A0A0B7F993</accession>
<keyword evidence="2" id="KW-1185">Reference proteome</keyword>
<evidence type="ECO:0000313" key="2">
    <source>
        <dbReference type="Proteomes" id="UP000059188"/>
    </source>
</evidence>
<protein>
    <submittedName>
        <fullName evidence="1">Uncharacterized protein</fullName>
    </submittedName>
</protein>
<evidence type="ECO:0000313" key="1">
    <source>
        <dbReference type="EMBL" id="CEL52788.1"/>
    </source>
</evidence>
<sequence>MINYLTSSHSLAMGHSQSQFAVTHSSVCIGLSPLFCLGTILRLDIPKELEVLVGPFVGKLDEVPCGTPVLGAPDPPPPFL</sequence>